<sequence>MQPLRRGMTGSAVAEVRTMLATIGLLNNTESRSADSFDEATELAVRHFQQRRGISVDGRVGDETYAALTGAHWKLGDRVLAHESGHLLTGDDVTELQTQLVELGFALGKADGVFGPSTAEALRGFQRDYGLIADGICGLGTLRALRQLGRRVVGGRPQLLRDMMAVADAGPSLLGKRIVIDAGHGGADRGVVADGVSEADLVWDIASRLEGRFAALGVQAWPTRGPHTGPSEQERAQFANDIGADLVVSLHVDGWTSPQAHGVAAYYYGAGESTSTIGERLADLAQREVVARTGLGDNRIHGKTWALLRLTRMPTVRVELGYLTATGDRLRLCDTQVRDAIAEGLLVAIQRLYLPTADDPPTGVMRISA</sequence>
<evidence type="ECO:0000256" key="1">
    <source>
        <dbReference type="ARBA" id="ARBA00022801"/>
    </source>
</evidence>
<evidence type="ECO:0000313" key="4">
    <source>
        <dbReference type="Proteomes" id="UP000186132"/>
    </source>
</evidence>
<dbReference type="Gene3D" id="1.10.101.10">
    <property type="entry name" value="PGBD-like superfamily/PGBD"/>
    <property type="match status" value="2"/>
</dbReference>
<dbReference type="SMART" id="SM00646">
    <property type="entry name" value="Ami_3"/>
    <property type="match status" value="1"/>
</dbReference>
<evidence type="ECO:0000313" key="3">
    <source>
        <dbReference type="EMBL" id="SHG19759.1"/>
    </source>
</evidence>
<name>A0A1M5HUX8_9ACTN</name>
<organism evidence="3 4">
    <name type="scientific">Jatrophihabitans endophyticus</name>
    <dbReference type="NCBI Taxonomy" id="1206085"/>
    <lineage>
        <taxon>Bacteria</taxon>
        <taxon>Bacillati</taxon>
        <taxon>Actinomycetota</taxon>
        <taxon>Actinomycetes</taxon>
        <taxon>Jatrophihabitantales</taxon>
        <taxon>Jatrophihabitantaceae</taxon>
        <taxon>Jatrophihabitans</taxon>
    </lineage>
</organism>
<dbReference type="InterPro" id="IPR036366">
    <property type="entry name" value="PGBDSf"/>
</dbReference>
<dbReference type="Pfam" id="PF01471">
    <property type="entry name" value="PG_binding_1"/>
    <property type="match status" value="2"/>
</dbReference>
<keyword evidence="1" id="KW-0378">Hydrolase</keyword>
<dbReference type="GO" id="GO:0009253">
    <property type="term" value="P:peptidoglycan catabolic process"/>
    <property type="evidence" value="ECO:0007669"/>
    <property type="project" value="InterPro"/>
</dbReference>
<evidence type="ECO:0000259" key="2">
    <source>
        <dbReference type="SMART" id="SM00646"/>
    </source>
</evidence>
<dbReference type="PANTHER" id="PTHR30404:SF0">
    <property type="entry name" value="N-ACETYLMURAMOYL-L-ALANINE AMIDASE AMIC"/>
    <property type="match status" value="1"/>
</dbReference>
<reference evidence="4" key="1">
    <citation type="submission" date="2016-11" db="EMBL/GenBank/DDBJ databases">
        <authorList>
            <person name="Varghese N."/>
            <person name="Submissions S."/>
        </authorList>
    </citation>
    <scope>NUCLEOTIDE SEQUENCE [LARGE SCALE GENOMIC DNA]</scope>
    <source>
        <strain evidence="4">DSM 45627</strain>
    </source>
</reference>
<dbReference type="SUPFAM" id="SSF53187">
    <property type="entry name" value="Zn-dependent exopeptidases"/>
    <property type="match status" value="1"/>
</dbReference>
<dbReference type="SUPFAM" id="SSF47090">
    <property type="entry name" value="PGBD-like"/>
    <property type="match status" value="2"/>
</dbReference>
<accession>A0A1M5HUX8</accession>
<dbReference type="Gene3D" id="3.40.630.40">
    <property type="entry name" value="Zn-dependent exopeptidases"/>
    <property type="match status" value="1"/>
</dbReference>
<proteinExistence type="predicted"/>
<dbReference type="GO" id="GO:0030288">
    <property type="term" value="C:outer membrane-bounded periplasmic space"/>
    <property type="evidence" value="ECO:0007669"/>
    <property type="project" value="TreeGrafter"/>
</dbReference>
<dbReference type="CDD" id="cd02696">
    <property type="entry name" value="MurNAc-LAA"/>
    <property type="match status" value="1"/>
</dbReference>
<dbReference type="PANTHER" id="PTHR30404">
    <property type="entry name" value="N-ACETYLMURAMOYL-L-ALANINE AMIDASE"/>
    <property type="match status" value="1"/>
</dbReference>
<dbReference type="InterPro" id="IPR002477">
    <property type="entry name" value="Peptidoglycan-bd-like"/>
</dbReference>
<dbReference type="EMBL" id="FQVU01000002">
    <property type="protein sequence ID" value="SHG19759.1"/>
    <property type="molecule type" value="Genomic_DNA"/>
</dbReference>
<dbReference type="Proteomes" id="UP000186132">
    <property type="component" value="Unassembled WGS sequence"/>
</dbReference>
<dbReference type="InterPro" id="IPR002508">
    <property type="entry name" value="MurNAc-LAA_cat"/>
</dbReference>
<protein>
    <submittedName>
        <fullName evidence="3">N-acetylmuramoyl-L-alanine amidase</fullName>
    </submittedName>
</protein>
<dbReference type="AlphaFoldDB" id="A0A1M5HUX8"/>
<dbReference type="Pfam" id="PF01520">
    <property type="entry name" value="Amidase_3"/>
    <property type="match status" value="1"/>
</dbReference>
<dbReference type="InterPro" id="IPR050695">
    <property type="entry name" value="N-acetylmuramoyl_amidase_3"/>
</dbReference>
<dbReference type="InterPro" id="IPR036365">
    <property type="entry name" value="PGBD-like_sf"/>
</dbReference>
<dbReference type="RefSeq" id="WP_073388442.1">
    <property type="nucleotide sequence ID" value="NZ_FQVU01000002.1"/>
</dbReference>
<dbReference type="GO" id="GO:0008745">
    <property type="term" value="F:N-acetylmuramoyl-L-alanine amidase activity"/>
    <property type="evidence" value="ECO:0007669"/>
    <property type="project" value="InterPro"/>
</dbReference>
<keyword evidence="4" id="KW-1185">Reference proteome</keyword>
<dbReference type="OrthoDB" id="9810670at2"/>
<gene>
    <name evidence="3" type="ORF">SAMN05443575_1645</name>
</gene>
<feature type="domain" description="MurNAc-LAA" evidence="2">
    <location>
        <begin position="236"/>
        <end position="350"/>
    </location>
</feature>
<dbReference type="STRING" id="1206085.SAMN05443575_1645"/>